<keyword evidence="2" id="KW-1185">Reference proteome</keyword>
<comment type="caution">
    <text evidence="1">The sequence shown here is derived from an EMBL/GenBank/DDBJ whole genome shotgun (WGS) entry which is preliminary data.</text>
</comment>
<evidence type="ECO:0000313" key="2">
    <source>
        <dbReference type="Proteomes" id="UP001190700"/>
    </source>
</evidence>
<feature type="non-terminal residue" evidence="1">
    <location>
        <position position="123"/>
    </location>
</feature>
<reference evidence="1 2" key="1">
    <citation type="journal article" date="2015" name="Genome Biol. Evol.">
        <title>Comparative Genomics of a Bacterivorous Green Alga Reveals Evolutionary Causalities and Consequences of Phago-Mixotrophic Mode of Nutrition.</title>
        <authorList>
            <person name="Burns J.A."/>
            <person name="Paasch A."/>
            <person name="Narechania A."/>
            <person name="Kim E."/>
        </authorList>
    </citation>
    <scope>NUCLEOTIDE SEQUENCE [LARGE SCALE GENOMIC DNA]</scope>
    <source>
        <strain evidence="1 2">PLY_AMNH</strain>
    </source>
</reference>
<evidence type="ECO:0000313" key="1">
    <source>
        <dbReference type="EMBL" id="KAK3278246.1"/>
    </source>
</evidence>
<protein>
    <submittedName>
        <fullName evidence="1">Uncharacterized protein</fullName>
    </submittedName>
</protein>
<accession>A0AAE0GHM5</accession>
<proteinExistence type="predicted"/>
<dbReference type="Proteomes" id="UP001190700">
    <property type="component" value="Unassembled WGS sequence"/>
</dbReference>
<dbReference type="Gene3D" id="2.60.120.650">
    <property type="entry name" value="Cupin"/>
    <property type="match status" value="1"/>
</dbReference>
<organism evidence="1 2">
    <name type="scientific">Cymbomonas tetramitiformis</name>
    <dbReference type="NCBI Taxonomy" id="36881"/>
    <lineage>
        <taxon>Eukaryota</taxon>
        <taxon>Viridiplantae</taxon>
        <taxon>Chlorophyta</taxon>
        <taxon>Pyramimonadophyceae</taxon>
        <taxon>Pyramimonadales</taxon>
        <taxon>Pyramimonadaceae</taxon>
        <taxon>Cymbomonas</taxon>
    </lineage>
</organism>
<dbReference type="AlphaFoldDB" id="A0AAE0GHM5"/>
<dbReference type="SUPFAM" id="SSF51197">
    <property type="entry name" value="Clavaminate synthase-like"/>
    <property type="match status" value="1"/>
</dbReference>
<gene>
    <name evidence="1" type="ORF">CYMTET_13801</name>
</gene>
<dbReference type="EMBL" id="LGRX02005545">
    <property type="protein sequence ID" value="KAK3278246.1"/>
    <property type="molecule type" value="Genomic_DNA"/>
</dbReference>
<sequence>MPTVFQDARCPNSKNPYHRCTAYCIQKIHLQDDLYGAATPSPGQHETNGGKTSTLQPIKVAGATSICRVEEINLEEVMMEYLDGDGKPLIVTNSQESWKARTLWSFGYLREHYGEEHVLCSDK</sequence>
<name>A0AAE0GHM5_9CHLO</name>